<dbReference type="Ensembl" id="ENSAPET00000011827.1">
    <property type="protein sequence ID" value="ENSAPEP00000011517.1"/>
    <property type="gene ID" value="ENSAPEG00000008227.1"/>
</dbReference>
<feature type="chain" id="PRO_5018157607" evidence="2">
    <location>
        <begin position="19"/>
        <end position="105"/>
    </location>
</feature>
<evidence type="ECO:0000313" key="3">
    <source>
        <dbReference type="Ensembl" id="ENSAPEP00000011517.1"/>
    </source>
</evidence>
<feature type="region of interest" description="Disordered" evidence="1">
    <location>
        <begin position="42"/>
        <end position="75"/>
    </location>
</feature>
<dbReference type="OMA" id="VIAACSC"/>
<evidence type="ECO:0000256" key="1">
    <source>
        <dbReference type="SAM" id="MobiDB-lite"/>
    </source>
</evidence>
<dbReference type="STRING" id="161767.ENSAPEP00000011517"/>
<dbReference type="Proteomes" id="UP000265080">
    <property type="component" value="Chromosome 15"/>
</dbReference>
<evidence type="ECO:0000256" key="2">
    <source>
        <dbReference type="SAM" id="SignalP"/>
    </source>
</evidence>
<reference evidence="3" key="2">
    <citation type="submission" date="2025-08" db="UniProtKB">
        <authorList>
            <consortium name="Ensembl"/>
        </authorList>
    </citation>
    <scope>IDENTIFICATION</scope>
</reference>
<proteinExistence type="predicted"/>
<sequence length="105" mass="11439">MFCFLSVIAACSCRPAMAQQDGAAKKNPTVAALHSHFMVGSVSEENSEDETQGKQDIQLEEKETRSRSPSSCSSDSTFEMGFDHIDGPILFAVLLTKILKVLLTK</sequence>
<feature type="compositionally biased region" description="Basic and acidic residues" evidence="1">
    <location>
        <begin position="51"/>
        <end position="66"/>
    </location>
</feature>
<dbReference type="AlphaFoldDB" id="A0A3P8SHA5"/>
<evidence type="ECO:0000313" key="4">
    <source>
        <dbReference type="Proteomes" id="UP000265080"/>
    </source>
</evidence>
<dbReference type="GeneTree" id="ENSGT00940000178675"/>
<keyword evidence="2" id="KW-0732">Signal</keyword>
<reference evidence="3" key="3">
    <citation type="submission" date="2025-09" db="UniProtKB">
        <authorList>
            <consortium name="Ensembl"/>
        </authorList>
    </citation>
    <scope>IDENTIFICATION</scope>
</reference>
<keyword evidence="4" id="KW-1185">Reference proteome</keyword>
<organism evidence="3 4">
    <name type="scientific">Amphiprion percula</name>
    <name type="common">Orange clownfish</name>
    <name type="synonym">Lutjanus percula</name>
    <dbReference type="NCBI Taxonomy" id="161767"/>
    <lineage>
        <taxon>Eukaryota</taxon>
        <taxon>Metazoa</taxon>
        <taxon>Chordata</taxon>
        <taxon>Craniata</taxon>
        <taxon>Vertebrata</taxon>
        <taxon>Euteleostomi</taxon>
        <taxon>Actinopterygii</taxon>
        <taxon>Neopterygii</taxon>
        <taxon>Teleostei</taxon>
        <taxon>Neoteleostei</taxon>
        <taxon>Acanthomorphata</taxon>
        <taxon>Ovalentaria</taxon>
        <taxon>Pomacentridae</taxon>
        <taxon>Amphiprion</taxon>
    </lineage>
</organism>
<name>A0A3P8SHA5_AMPPE</name>
<accession>A0A3P8SHA5</accession>
<protein>
    <submittedName>
        <fullName evidence="3">Uncharacterized protein</fullName>
    </submittedName>
</protein>
<feature type="signal peptide" evidence="2">
    <location>
        <begin position="1"/>
        <end position="18"/>
    </location>
</feature>
<reference evidence="3 4" key="1">
    <citation type="submission" date="2018-03" db="EMBL/GenBank/DDBJ databases">
        <title>Finding Nemo's genes: A chromosome-scale reference assembly of the genome of the orange clownfish Amphiprion percula.</title>
        <authorList>
            <person name="Lehmann R."/>
        </authorList>
    </citation>
    <scope>NUCLEOTIDE SEQUENCE</scope>
</reference>